<evidence type="ECO:0000313" key="6">
    <source>
        <dbReference type="EMBL" id="SIN69720.1"/>
    </source>
</evidence>
<dbReference type="STRING" id="1123272.SAMN02745824_1893"/>
<dbReference type="InterPro" id="IPR050397">
    <property type="entry name" value="Env_Response_Regulators"/>
</dbReference>
<dbReference type="PANTHER" id="PTHR24567">
    <property type="entry name" value="CRP FAMILY TRANSCRIPTIONAL REGULATORY PROTEIN"/>
    <property type="match status" value="1"/>
</dbReference>
<keyword evidence="3" id="KW-0804">Transcription</keyword>
<dbReference type="RefSeq" id="WP_074204745.1">
    <property type="nucleotide sequence ID" value="NZ_FSQW01000001.1"/>
</dbReference>
<name>A0A1N6DFZ9_9SPHN</name>
<dbReference type="InterPro" id="IPR000595">
    <property type="entry name" value="cNMP-bd_dom"/>
</dbReference>
<dbReference type="InterPro" id="IPR018490">
    <property type="entry name" value="cNMP-bd_dom_sf"/>
</dbReference>
<sequence length="235" mass="26116">MNPCETCAVRNQAICSALNPDELGVLNRIGRSLSMQKGQSLMWEGDQSLTVANIISGVFKLTSSLDDGREQIIGIAYPSDFVGRPFGNTNEYTVTALTDAKLCAFARADFEKFTPQHPQMEHKLLEKTLDELDRARRWMLLLGRKTAPEKVASFLLEMSQKLGGNDCSTGDTALAAFELPFGRQQVADILGLTIETVSRQMTQMKKAGLIDLPDRRHVRILQPEQLEEMSMAQPV</sequence>
<dbReference type="Proteomes" id="UP000185192">
    <property type="component" value="Unassembled WGS sequence"/>
</dbReference>
<feature type="domain" description="Cyclic nucleotide-binding" evidence="4">
    <location>
        <begin position="14"/>
        <end position="131"/>
    </location>
</feature>
<feature type="domain" description="HTH crp-type" evidence="5">
    <location>
        <begin position="145"/>
        <end position="224"/>
    </location>
</feature>
<dbReference type="PRINTS" id="PR00034">
    <property type="entry name" value="HTHCRP"/>
</dbReference>
<evidence type="ECO:0000256" key="1">
    <source>
        <dbReference type="ARBA" id="ARBA00023015"/>
    </source>
</evidence>
<dbReference type="Gene3D" id="2.60.120.10">
    <property type="entry name" value="Jelly Rolls"/>
    <property type="match status" value="1"/>
</dbReference>
<dbReference type="PANTHER" id="PTHR24567:SF75">
    <property type="entry name" value="FUMARATE AND NITRATE REDUCTION REGULATORY PROTEIN"/>
    <property type="match status" value="1"/>
</dbReference>
<keyword evidence="1" id="KW-0805">Transcription regulation</keyword>
<dbReference type="GO" id="GO:0003700">
    <property type="term" value="F:DNA-binding transcription factor activity"/>
    <property type="evidence" value="ECO:0007669"/>
    <property type="project" value="TreeGrafter"/>
</dbReference>
<dbReference type="InterPro" id="IPR036388">
    <property type="entry name" value="WH-like_DNA-bd_sf"/>
</dbReference>
<dbReference type="PROSITE" id="PS51063">
    <property type="entry name" value="HTH_CRP_2"/>
    <property type="match status" value="1"/>
</dbReference>
<dbReference type="AlphaFoldDB" id="A0A1N6DFZ9"/>
<dbReference type="OrthoDB" id="667966at2"/>
<dbReference type="InterPro" id="IPR012318">
    <property type="entry name" value="HTH_CRP"/>
</dbReference>
<evidence type="ECO:0000259" key="4">
    <source>
        <dbReference type="PROSITE" id="PS50042"/>
    </source>
</evidence>
<dbReference type="Gene3D" id="1.10.10.10">
    <property type="entry name" value="Winged helix-like DNA-binding domain superfamily/Winged helix DNA-binding domain"/>
    <property type="match status" value="1"/>
</dbReference>
<evidence type="ECO:0000259" key="5">
    <source>
        <dbReference type="PROSITE" id="PS51063"/>
    </source>
</evidence>
<dbReference type="InterPro" id="IPR014710">
    <property type="entry name" value="RmlC-like_jellyroll"/>
</dbReference>
<accession>A0A1N6DFZ9</accession>
<dbReference type="Pfam" id="PF13545">
    <property type="entry name" value="HTH_Crp_2"/>
    <property type="match status" value="1"/>
</dbReference>
<dbReference type="Pfam" id="PF00027">
    <property type="entry name" value="cNMP_binding"/>
    <property type="match status" value="1"/>
</dbReference>
<dbReference type="EMBL" id="FSQW01000001">
    <property type="protein sequence ID" value="SIN69720.1"/>
    <property type="molecule type" value="Genomic_DNA"/>
</dbReference>
<dbReference type="InterPro" id="IPR036390">
    <property type="entry name" value="WH_DNA-bd_sf"/>
</dbReference>
<evidence type="ECO:0000256" key="3">
    <source>
        <dbReference type="ARBA" id="ARBA00023163"/>
    </source>
</evidence>
<keyword evidence="7" id="KW-1185">Reference proteome</keyword>
<dbReference type="CDD" id="cd00092">
    <property type="entry name" value="HTH_CRP"/>
    <property type="match status" value="1"/>
</dbReference>
<keyword evidence="2" id="KW-0238">DNA-binding</keyword>
<organism evidence="6 7">
    <name type="scientific">Parasphingorhabdus marina DSM 22363</name>
    <dbReference type="NCBI Taxonomy" id="1123272"/>
    <lineage>
        <taxon>Bacteria</taxon>
        <taxon>Pseudomonadati</taxon>
        <taxon>Pseudomonadota</taxon>
        <taxon>Alphaproteobacteria</taxon>
        <taxon>Sphingomonadales</taxon>
        <taxon>Sphingomonadaceae</taxon>
        <taxon>Parasphingorhabdus</taxon>
    </lineage>
</organism>
<dbReference type="SMART" id="SM00419">
    <property type="entry name" value="HTH_CRP"/>
    <property type="match status" value="1"/>
</dbReference>
<dbReference type="GO" id="GO:0005829">
    <property type="term" value="C:cytosol"/>
    <property type="evidence" value="ECO:0007669"/>
    <property type="project" value="TreeGrafter"/>
</dbReference>
<evidence type="ECO:0000313" key="7">
    <source>
        <dbReference type="Proteomes" id="UP000185192"/>
    </source>
</evidence>
<reference evidence="7" key="1">
    <citation type="submission" date="2016-11" db="EMBL/GenBank/DDBJ databases">
        <authorList>
            <person name="Varghese N."/>
            <person name="Submissions S."/>
        </authorList>
    </citation>
    <scope>NUCLEOTIDE SEQUENCE [LARGE SCALE GENOMIC DNA]</scope>
    <source>
        <strain evidence="7">DSM 22363</strain>
    </source>
</reference>
<protein>
    <submittedName>
        <fullName evidence="6">Transcriptional regulator, Crp/Fnr family</fullName>
    </submittedName>
</protein>
<dbReference type="SUPFAM" id="SSF46785">
    <property type="entry name" value="Winged helix' DNA-binding domain"/>
    <property type="match status" value="1"/>
</dbReference>
<evidence type="ECO:0000256" key="2">
    <source>
        <dbReference type="ARBA" id="ARBA00023125"/>
    </source>
</evidence>
<dbReference type="PROSITE" id="PS50042">
    <property type="entry name" value="CNMP_BINDING_3"/>
    <property type="match status" value="1"/>
</dbReference>
<dbReference type="CDD" id="cd00038">
    <property type="entry name" value="CAP_ED"/>
    <property type="match status" value="1"/>
</dbReference>
<dbReference type="SUPFAM" id="SSF51206">
    <property type="entry name" value="cAMP-binding domain-like"/>
    <property type="match status" value="1"/>
</dbReference>
<dbReference type="SMART" id="SM00100">
    <property type="entry name" value="cNMP"/>
    <property type="match status" value="1"/>
</dbReference>
<proteinExistence type="predicted"/>
<dbReference type="GO" id="GO:0003677">
    <property type="term" value="F:DNA binding"/>
    <property type="evidence" value="ECO:0007669"/>
    <property type="project" value="UniProtKB-KW"/>
</dbReference>
<gene>
    <name evidence="6" type="ORF">SAMN02745824_1893</name>
</gene>